<proteinExistence type="predicted"/>
<reference evidence="2 3" key="1">
    <citation type="journal article" date="2019" name="Sci. Rep.">
        <title>Orb-weaving spider Araneus ventricosus genome elucidates the spidroin gene catalogue.</title>
        <authorList>
            <person name="Kono N."/>
            <person name="Nakamura H."/>
            <person name="Ohtoshi R."/>
            <person name="Moran D.A.P."/>
            <person name="Shinohara A."/>
            <person name="Yoshida Y."/>
            <person name="Fujiwara M."/>
            <person name="Mori M."/>
            <person name="Tomita M."/>
            <person name="Arakawa K."/>
        </authorList>
    </citation>
    <scope>NUCLEOTIDE SEQUENCE [LARGE SCALE GENOMIC DNA]</scope>
</reference>
<dbReference type="AlphaFoldDB" id="A0A4Y2WQ91"/>
<evidence type="ECO:0000256" key="1">
    <source>
        <dbReference type="SAM" id="MobiDB-lite"/>
    </source>
</evidence>
<keyword evidence="3" id="KW-1185">Reference proteome</keyword>
<name>A0A4Y2WQ91_ARAVE</name>
<gene>
    <name evidence="2" type="ORF">AVEN_27451_1</name>
</gene>
<protein>
    <submittedName>
        <fullName evidence="2">Uncharacterized protein</fullName>
    </submittedName>
</protein>
<comment type="caution">
    <text evidence="2">The sequence shown here is derived from an EMBL/GenBank/DDBJ whole genome shotgun (WGS) entry which is preliminary data.</text>
</comment>
<organism evidence="2 3">
    <name type="scientific">Araneus ventricosus</name>
    <name type="common">Orbweaver spider</name>
    <name type="synonym">Epeira ventricosa</name>
    <dbReference type="NCBI Taxonomy" id="182803"/>
    <lineage>
        <taxon>Eukaryota</taxon>
        <taxon>Metazoa</taxon>
        <taxon>Ecdysozoa</taxon>
        <taxon>Arthropoda</taxon>
        <taxon>Chelicerata</taxon>
        <taxon>Arachnida</taxon>
        <taxon>Araneae</taxon>
        <taxon>Araneomorphae</taxon>
        <taxon>Entelegynae</taxon>
        <taxon>Araneoidea</taxon>
        <taxon>Araneidae</taxon>
        <taxon>Araneus</taxon>
    </lineage>
</organism>
<dbReference type="EMBL" id="BGPR01063724">
    <property type="protein sequence ID" value="GBO38878.1"/>
    <property type="molecule type" value="Genomic_DNA"/>
</dbReference>
<evidence type="ECO:0000313" key="3">
    <source>
        <dbReference type="Proteomes" id="UP000499080"/>
    </source>
</evidence>
<feature type="region of interest" description="Disordered" evidence="1">
    <location>
        <begin position="1"/>
        <end position="25"/>
    </location>
</feature>
<evidence type="ECO:0000313" key="2">
    <source>
        <dbReference type="EMBL" id="GBO38878.1"/>
    </source>
</evidence>
<accession>A0A4Y2WQ91</accession>
<sequence>MGSERGGARPPVGGAHNQYGGDVAPFNRRVDSIDWRRGEATQSDPSKKTWWELIEGGLRKKRAQKVLLALTPCKDDCGNCFMLRSTQKELRYIFGLIIAH</sequence>
<dbReference type="Proteomes" id="UP000499080">
    <property type="component" value="Unassembled WGS sequence"/>
</dbReference>